<evidence type="ECO:0000313" key="2">
    <source>
        <dbReference type="EMBL" id="SMF72399.1"/>
    </source>
</evidence>
<keyword evidence="1" id="KW-1133">Transmembrane helix</keyword>
<name>A0A1Y6CLI3_9PROT</name>
<feature type="transmembrane region" description="Helical" evidence="1">
    <location>
        <begin position="144"/>
        <end position="164"/>
    </location>
</feature>
<sequence>MTTLSVPARSGAAFRRLVWLMPACYLPHIVEEFASGFPHWVVATLGGAMTERGFLVNNAGFMALLLGLTAWASFRPSRLSAFLLLSWASGNLFWNFVFHLSTTALYDSWSPGLATAVLLYYPVSLLVGRVALREGVLRPGSFAAAVAIGAGLMLFVLWAGLLHFRI</sequence>
<dbReference type="Pfam" id="PF13787">
    <property type="entry name" value="HXXEE"/>
    <property type="match status" value="1"/>
</dbReference>
<protein>
    <recommendedName>
        <fullName evidence="4">HXXEE domain-containing protein</fullName>
    </recommendedName>
</protein>
<gene>
    <name evidence="2" type="ORF">SAMN05428998_13115</name>
</gene>
<dbReference type="Proteomes" id="UP000192917">
    <property type="component" value="Unassembled WGS sequence"/>
</dbReference>
<reference evidence="2 3" key="1">
    <citation type="submission" date="2017-04" db="EMBL/GenBank/DDBJ databases">
        <authorList>
            <person name="Afonso C.L."/>
            <person name="Miller P.J."/>
            <person name="Scott M.A."/>
            <person name="Spackman E."/>
            <person name="Goraichik I."/>
            <person name="Dimitrov K.M."/>
            <person name="Suarez D.L."/>
            <person name="Swayne D.E."/>
        </authorList>
    </citation>
    <scope>NUCLEOTIDE SEQUENCE [LARGE SCALE GENOMIC DNA]</scope>
    <source>
        <strain evidence="2 3">USBA 355</strain>
    </source>
</reference>
<keyword evidence="1" id="KW-0472">Membrane</keyword>
<evidence type="ECO:0000313" key="3">
    <source>
        <dbReference type="Proteomes" id="UP000192917"/>
    </source>
</evidence>
<keyword evidence="1" id="KW-0812">Transmembrane</keyword>
<dbReference type="RefSeq" id="WP_085125670.1">
    <property type="nucleotide sequence ID" value="NZ_FWZX01000031.1"/>
</dbReference>
<feature type="transmembrane region" description="Helical" evidence="1">
    <location>
        <begin position="81"/>
        <end position="100"/>
    </location>
</feature>
<dbReference type="InterPro" id="IPR025671">
    <property type="entry name" value="HXXEE"/>
</dbReference>
<feature type="transmembrane region" description="Helical" evidence="1">
    <location>
        <begin position="54"/>
        <end position="74"/>
    </location>
</feature>
<dbReference type="EMBL" id="FWZX01000031">
    <property type="protein sequence ID" value="SMF72399.1"/>
    <property type="molecule type" value="Genomic_DNA"/>
</dbReference>
<keyword evidence="3" id="KW-1185">Reference proteome</keyword>
<organism evidence="2 3">
    <name type="scientific">Tistlia consotensis USBA 355</name>
    <dbReference type="NCBI Taxonomy" id="560819"/>
    <lineage>
        <taxon>Bacteria</taxon>
        <taxon>Pseudomonadati</taxon>
        <taxon>Pseudomonadota</taxon>
        <taxon>Alphaproteobacteria</taxon>
        <taxon>Rhodospirillales</taxon>
        <taxon>Rhodovibrionaceae</taxon>
        <taxon>Tistlia</taxon>
    </lineage>
</organism>
<accession>A0A1Y6CLI3</accession>
<dbReference type="AlphaFoldDB" id="A0A1Y6CLI3"/>
<evidence type="ECO:0008006" key="4">
    <source>
        <dbReference type="Google" id="ProtNLM"/>
    </source>
</evidence>
<feature type="transmembrane region" description="Helical" evidence="1">
    <location>
        <begin position="112"/>
        <end position="132"/>
    </location>
</feature>
<proteinExistence type="predicted"/>
<evidence type="ECO:0000256" key="1">
    <source>
        <dbReference type="SAM" id="Phobius"/>
    </source>
</evidence>